<feature type="compositionally biased region" description="Basic and acidic residues" evidence="6">
    <location>
        <begin position="219"/>
        <end position="240"/>
    </location>
</feature>
<feature type="compositionally biased region" description="Basic and acidic residues" evidence="6">
    <location>
        <begin position="614"/>
        <end position="645"/>
    </location>
</feature>
<name>A0A9W9IPV6_9EURO</name>
<evidence type="ECO:0000256" key="2">
    <source>
        <dbReference type="ARBA" id="ARBA00022553"/>
    </source>
</evidence>
<evidence type="ECO:0000256" key="3">
    <source>
        <dbReference type="ARBA" id="ARBA00022670"/>
    </source>
</evidence>
<dbReference type="GO" id="GO:0005634">
    <property type="term" value="C:nucleus"/>
    <property type="evidence" value="ECO:0007669"/>
    <property type="project" value="TreeGrafter"/>
</dbReference>
<feature type="compositionally biased region" description="Polar residues" evidence="6">
    <location>
        <begin position="1092"/>
        <end position="1102"/>
    </location>
</feature>
<evidence type="ECO:0000256" key="1">
    <source>
        <dbReference type="ARBA" id="ARBA00005234"/>
    </source>
</evidence>
<dbReference type="InterPro" id="IPR051947">
    <property type="entry name" value="Sentrin-specific_protease"/>
</dbReference>
<evidence type="ECO:0000256" key="5">
    <source>
        <dbReference type="ARBA" id="ARBA00022801"/>
    </source>
</evidence>
<gene>
    <name evidence="8" type="ORF">N7492_000600</name>
</gene>
<feature type="compositionally biased region" description="Polar residues" evidence="6">
    <location>
        <begin position="376"/>
        <end position="387"/>
    </location>
</feature>
<feature type="compositionally biased region" description="Polar residues" evidence="6">
    <location>
        <begin position="241"/>
        <end position="253"/>
    </location>
</feature>
<feature type="compositionally biased region" description="Basic residues" evidence="6">
    <location>
        <begin position="390"/>
        <end position="399"/>
    </location>
</feature>
<evidence type="ECO:0000256" key="4">
    <source>
        <dbReference type="ARBA" id="ARBA00022786"/>
    </source>
</evidence>
<feature type="compositionally biased region" description="Low complexity" evidence="6">
    <location>
        <begin position="884"/>
        <end position="913"/>
    </location>
</feature>
<feature type="compositionally biased region" description="Polar residues" evidence="6">
    <location>
        <begin position="822"/>
        <end position="843"/>
    </location>
</feature>
<evidence type="ECO:0000259" key="7">
    <source>
        <dbReference type="PROSITE" id="PS50600"/>
    </source>
</evidence>
<keyword evidence="9" id="KW-1185">Reference proteome</keyword>
<dbReference type="Pfam" id="PF02902">
    <property type="entry name" value="Peptidase_C48"/>
    <property type="match status" value="2"/>
</dbReference>
<comment type="caution">
    <text evidence="8">The sequence shown here is derived from an EMBL/GenBank/DDBJ whole genome shotgun (WGS) entry which is preliminary data.</text>
</comment>
<feature type="compositionally biased region" description="Basic and acidic residues" evidence="6">
    <location>
        <begin position="862"/>
        <end position="878"/>
    </location>
</feature>
<feature type="region of interest" description="Disordered" evidence="6">
    <location>
        <begin position="1136"/>
        <end position="1253"/>
    </location>
</feature>
<sequence>MSFFGSFADVLAKFSPRRPHHRPHPSLSQHSDTHPHRPHSQSPTPHTPWRKFRKKNDFSLGLDEDDIPEELPERSLVNATPELNVQSDDSSVSLISRGKLRSSTSQFDTDPRVRRGQRSQMSDKEKKRLEEERQEEYRLLGRAKGASDEGAVKIIPGHFHGKAHKKPGSSAAFKPWDNLPPHARQSGPVRSQDKPKQSQLPMTKTPQRRRQPPDDFEDPDRATKRPRYDKSNLDIEHESTPDQLSRMSPSPSQSRHRRFSVDTQDEQFTAKATQQRRSLNSDQQSPESHKPSYHPAATGLIEAPTGRNISRQVLSPPVELNGSRRIPSPRESPDELQGEATTQPIPKTLNEKLQKTRTRQQVHENLMSPSRKRSPTDIQPTDFTGSPRQGPKRAKRSHKASRDTELEVTSFRFGNIASKFQKGEAAVVDLSEEGLTVGEDIAGTQRGTSILLRHVVQAFQGQEPSRKIRLKLAKKADNPSDKVDIELLTVADKLRLVKALQAEGIKPQAKDMTFMDRAFAVHEREMTEHAKSSTQPFLEIIDKKPIREEKLATQPALRSTKRQRVSSALQDSSDEPAPRKRKVQDETGNLTTVAENPSENKRGSSSGVEIPVKTTRETKSRERETRATARQTSRESDRLSKRHEGSPAGPWLEPLENDTTRKKWKKALVYPQAGKKRAEVTVEDRDRLREGEFLNDNLIGLYMRFLQDHLERTNPEAAKRVYFFNSYFFATLTNLPKGDRGINYGGVEKWTRNVDLFSYDYIVVPINQNAHWFVAIICNLPSMCPGTVDPVESKTPAVSDQVPRKQPESEVYEIPESPENKPCSTTSVPKANGDASPQQASESPDSHETRQSLASMSLEGQKNQRDPEEAEKQSRSADEWPDCQENQSSQSTNFSSSRQSESQTQAAASSQAARKPKKKTRTGPKLALDQTTIITLDSLGHSRSPTIRGLREYIIKEADSKRGIDVDPAGIKGMCARQIPLQPNFSDCGLYLLAYLEKFVQDPDHLTRKLLRREMDEQTDWPPLGSGLLRHRLRNFLDELYDEQARSKLKRNDSAIMADQRPISFLLGPSLPSQDTEDHTEDASAHYEEAQSTKTSVTQSVIKTPAATESPVQEAPDLHDEAADVPELVPTRTIGATWVMHTPSEKNATGTEPGKHPRPKETESLEVPDSQEHNPDLDKPPDSRDVEKKRKKTEEPTRSRKSERKKNITSIGTDVATVTKNQPKASKVEVQVPRTPPPNDELVRKSPRGNPKK</sequence>
<dbReference type="PROSITE" id="PS50600">
    <property type="entry name" value="ULP_PROTEASE"/>
    <property type="match status" value="1"/>
</dbReference>
<dbReference type="GO" id="GO:0016926">
    <property type="term" value="P:protein desumoylation"/>
    <property type="evidence" value="ECO:0007669"/>
    <property type="project" value="TreeGrafter"/>
</dbReference>
<feature type="compositionally biased region" description="Polar residues" evidence="6">
    <location>
        <begin position="266"/>
        <end position="286"/>
    </location>
</feature>
<feature type="compositionally biased region" description="Polar residues" evidence="6">
    <location>
        <begin position="586"/>
        <end position="607"/>
    </location>
</feature>
<dbReference type="Proteomes" id="UP001146351">
    <property type="component" value="Unassembled WGS sequence"/>
</dbReference>
<feature type="compositionally biased region" description="Basic residues" evidence="6">
    <location>
        <begin position="15"/>
        <end position="24"/>
    </location>
</feature>
<feature type="domain" description="Ubiquitin-like protease family profile" evidence="7">
    <location>
        <begin position="678"/>
        <end position="999"/>
    </location>
</feature>
<feature type="compositionally biased region" description="Polar residues" evidence="6">
    <location>
        <begin position="1208"/>
        <end position="1224"/>
    </location>
</feature>
<dbReference type="OrthoDB" id="442460at2759"/>
<dbReference type="InterPro" id="IPR038765">
    <property type="entry name" value="Papain-like_cys_pep_sf"/>
</dbReference>
<feature type="compositionally biased region" description="Basic and acidic residues" evidence="6">
    <location>
        <begin position="1153"/>
        <end position="1163"/>
    </location>
</feature>
<dbReference type="SUPFAM" id="SSF54001">
    <property type="entry name" value="Cysteine proteinases"/>
    <property type="match status" value="1"/>
</dbReference>
<dbReference type="InterPro" id="IPR003653">
    <property type="entry name" value="Peptidase_C48_C"/>
</dbReference>
<evidence type="ECO:0000313" key="9">
    <source>
        <dbReference type="Proteomes" id="UP001146351"/>
    </source>
</evidence>
<feature type="region of interest" description="Disordered" evidence="6">
    <location>
        <begin position="791"/>
        <end position="925"/>
    </location>
</feature>
<keyword evidence="4" id="KW-0833">Ubl conjugation pathway</keyword>
<dbReference type="GO" id="GO:0070139">
    <property type="term" value="F:SUMO-specific endopeptidase activity"/>
    <property type="evidence" value="ECO:0007669"/>
    <property type="project" value="TreeGrafter"/>
</dbReference>
<dbReference type="PANTHER" id="PTHR46896:SF3">
    <property type="entry name" value="FI06413P-RELATED"/>
    <property type="match status" value="1"/>
</dbReference>
<keyword evidence="2" id="KW-0597">Phosphoprotein</keyword>
<evidence type="ECO:0000256" key="6">
    <source>
        <dbReference type="SAM" id="MobiDB-lite"/>
    </source>
</evidence>
<keyword evidence="5" id="KW-0378">Hydrolase</keyword>
<comment type="similarity">
    <text evidence="1">Belongs to the peptidase C48 family.</text>
</comment>
<feature type="compositionally biased region" description="Basic and acidic residues" evidence="6">
    <location>
        <begin position="1170"/>
        <end position="1200"/>
    </location>
</feature>
<dbReference type="AlphaFoldDB" id="A0A9W9IPV6"/>
<feature type="region of interest" description="Disordered" evidence="6">
    <location>
        <begin position="552"/>
        <end position="655"/>
    </location>
</feature>
<feature type="compositionally biased region" description="Basic and acidic residues" evidence="6">
    <location>
        <begin position="1081"/>
        <end position="1091"/>
    </location>
</feature>
<dbReference type="Gene3D" id="3.40.395.10">
    <property type="entry name" value="Adenoviral Proteinase, Chain A"/>
    <property type="match status" value="1"/>
</dbReference>
<keyword evidence="3" id="KW-0645">Protease</keyword>
<feature type="compositionally biased region" description="Basic and acidic residues" evidence="6">
    <location>
        <begin position="121"/>
        <end position="151"/>
    </location>
</feature>
<feature type="compositionally biased region" description="Polar residues" evidence="6">
    <location>
        <begin position="851"/>
        <end position="861"/>
    </location>
</feature>
<dbReference type="PANTHER" id="PTHR46896">
    <property type="entry name" value="SENTRIN-SPECIFIC PROTEASE"/>
    <property type="match status" value="1"/>
</dbReference>
<proteinExistence type="inferred from homology"/>
<dbReference type="EMBL" id="JAPQKO010000001">
    <property type="protein sequence ID" value="KAJ5182984.1"/>
    <property type="molecule type" value="Genomic_DNA"/>
</dbReference>
<reference evidence="8" key="1">
    <citation type="submission" date="2022-11" db="EMBL/GenBank/DDBJ databases">
        <authorList>
            <person name="Petersen C."/>
        </authorList>
    </citation>
    <scope>NUCLEOTIDE SEQUENCE</scope>
    <source>
        <strain evidence="8">IBT 21917</strain>
    </source>
</reference>
<accession>A0A9W9IPV6</accession>
<feature type="region of interest" description="Disordered" evidence="6">
    <location>
        <begin position="1066"/>
        <end position="1124"/>
    </location>
</feature>
<feature type="region of interest" description="Disordered" evidence="6">
    <location>
        <begin position="15"/>
        <end position="404"/>
    </location>
</feature>
<dbReference type="GO" id="GO:0005737">
    <property type="term" value="C:cytoplasm"/>
    <property type="evidence" value="ECO:0007669"/>
    <property type="project" value="TreeGrafter"/>
</dbReference>
<evidence type="ECO:0000313" key="8">
    <source>
        <dbReference type="EMBL" id="KAJ5182984.1"/>
    </source>
</evidence>
<dbReference type="GO" id="GO:0006508">
    <property type="term" value="P:proteolysis"/>
    <property type="evidence" value="ECO:0007669"/>
    <property type="project" value="UniProtKB-KW"/>
</dbReference>
<organism evidence="8 9">
    <name type="scientific">Penicillium capsulatum</name>
    <dbReference type="NCBI Taxonomy" id="69766"/>
    <lineage>
        <taxon>Eukaryota</taxon>
        <taxon>Fungi</taxon>
        <taxon>Dikarya</taxon>
        <taxon>Ascomycota</taxon>
        <taxon>Pezizomycotina</taxon>
        <taxon>Eurotiomycetes</taxon>
        <taxon>Eurotiomycetidae</taxon>
        <taxon>Eurotiales</taxon>
        <taxon>Aspergillaceae</taxon>
        <taxon>Penicillium</taxon>
    </lineage>
</organism>
<reference evidence="8" key="2">
    <citation type="journal article" date="2023" name="IMA Fungus">
        <title>Comparative genomic study of the Penicillium genus elucidates a diverse pangenome and 15 lateral gene transfer events.</title>
        <authorList>
            <person name="Petersen C."/>
            <person name="Sorensen T."/>
            <person name="Nielsen M.R."/>
            <person name="Sondergaard T.E."/>
            <person name="Sorensen J.L."/>
            <person name="Fitzpatrick D.A."/>
            <person name="Frisvad J.C."/>
            <person name="Nielsen K.L."/>
        </authorList>
    </citation>
    <scope>NUCLEOTIDE SEQUENCE</scope>
    <source>
        <strain evidence="8">IBT 21917</strain>
    </source>
</reference>
<protein>
    <recommendedName>
        <fullName evidence="7">Ubiquitin-like protease family profile domain-containing protein</fullName>
    </recommendedName>
</protein>
<feature type="compositionally biased region" description="Polar residues" evidence="6">
    <location>
        <begin position="77"/>
        <end position="94"/>
    </location>
</feature>